<dbReference type="GO" id="GO:0043041">
    <property type="term" value="P:amino acid activation for nonribosomal peptide biosynthetic process"/>
    <property type="evidence" value="ECO:0007669"/>
    <property type="project" value="TreeGrafter"/>
</dbReference>
<dbReference type="GO" id="GO:0044550">
    <property type="term" value="P:secondary metabolite biosynthetic process"/>
    <property type="evidence" value="ECO:0007669"/>
    <property type="project" value="TreeGrafter"/>
</dbReference>
<comment type="caution">
    <text evidence="5">The sequence shown here is derived from an EMBL/GenBank/DDBJ whole genome shotgun (WGS) entry which is preliminary data.</text>
</comment>
<reference evidence="5 6" key="1">
    <citation type="submission" date="2019-12" db="EMBL/GenBank/DDBJ databases">
        <title>Whole-genome sequencing of Allorhizobium vitis.</title>
        <authorList>
            <person name="Gan H.M."/>
            <person name="Szegedi E."/>
            <person name="Burr T."/>
            <person name="Savka M.A."/>
        </authorList>
    </citation>
    <scope>NUCLEOTIDE SEQUENCE [LARGE SCALE GENOMIC DNA]</scope>
    <source>
        <strain evidence="5 6">CG415</strain>
    </source>
</reference>
<dbReference type="Gene3D" id="3.30.300.30">
    <property type="match status" value="1"/>
</dbReference>
<dbReference type="GO" id="GO:0003824">
    <property type="term" value="F:catalytic activity"/>
    <property type="evidence" value="ECO:0007669"/>
    <property type="project" value="InterPro"/>
</dbReference>
<evidence type="ECO:0000313" key="5">
    <source>
        <dbReference type="EMBL" id="MVA55132.1"/>
    </source>
</evidence>
<dbReference type="InterPro" id="IPR001031">
    <property type="entry name" value="Thioesterase"/>
</dbReference>
<dbReference type="InterPro" id="IPR009081">
    <property type="entry name" value="PP-bd_ACP"/>
</dbReference>
<dbReference type="InterPro" id="IPR001242">
    <property type="entry name" value="Condensation_dom"/>
</dbReference>
<dbReference type="Gene3D" id="3.30.559.30">
    <property type="entry name" value="Nonribosomal peptide synthetase, condensation domain"/>
    <property type="match status" value="1"/>
</dbReference>
<evidence type="ECO:0000259" key="4">
    <source>
        <dbReference type="PROSITE" id="PS50075"/>
    </source>
</evidence>
<dbReference type="Pfam" id="PF13193">
    <property type="entry name" value="AMP-binding_C"/>
    <property type="match status" value="1"/>
</dbReference>
<evidence type="ECO:0000313" key="6">
    <source>
        <dbReference type="Proteomes" id="UP000440716"/>
    </source>
</evidence>
<dbReference type="InterPro" id="IPR045851">
    <property type="entry name" value="AMP-bd_C_sf"/>
</dbReference>
<dbReference type="SUPFAM" id="SSF52777">
    <property type="entry name" value="CoA-dependent acyltransferases"/>
    <property type="match status" value="2"/>
</dbReference>
<keyword evidence="1" id="KW-0596">Phosphopantetheine</keyword>
<dbReference type="SUPFAM" id="SSF56801">
    <property type="entry name" value="Acetyl-CoA synthetase-like"/>
    <property type="match status" value="1"/>
</dbReference>
<dbReference type="Pfam" id="PF00975">
    <property type="entry name" value="Thioesterase"/>
    <property type="match status" value="1"/>
</dbReference>
<dbReference type="GO" id="GO:0005737">
    <property type="term" value="C:cytoplasm"/>
    <property type="evidence" value="ECO:0007669"/>
    <property type="project" value="TreeGrafter"/>
</dbReference>
<proteinExistence type="predicted"/>
<protein>
    <submittedName>
        <fullName evidence="5">Amino acid adenylation domain-containing protein</fullName>
    </submittedName>
</protein>
<dbReference type="InterPro" id="IPR010071">
    <property type="entry name" value="AA_adenyl_dom"/>
</dbReference>
<dbReference type="GO" id="GO:0046872">
    <property type="term" value="F:metal ion binding"/>
    <property type="evidence" value="ECO:0007669"/>
    <property type="project" value="UniProtKB-KW"/>
</dbReference>
<dbReference type="PANTHER" id="PTHR45527">
    <property type="entry name" value="NONRIBOSOMAL PEPTIDE SYNTHETASE"/>
    <property type="match status" value="1"/>
</dbReference>
<dbReference type="InterPro" id="IPR029058">
    <property type="entry name" value="AB_hydrolase_fold"/>
</dbReference>
<keyword evidence="2" id="KW-0597">Phosphoprotein</keyword>
<dbReference type="NCBIfam" id="TIGR01733">
    <property type="entry name" value="AA-adenyl-dom"/>
    <property type="match status" value="1"/>
</dbReference>
<dbReference type="Proteomes" id="UP000440716">
    <property type="component" value="Unassembled WGS sequence"/>
</dbReference>
<evidence type="ECO:0000256" key="2">
    <source>
        <dbReference type="ARBA" id="ARBA00022553"/>
    </source>
</evidence>
<dbReference type="InterPro" id="IPR025110">
    <property type="entry name" value="AMP-bd_C"/>
</dbReference>
<dbReference type="Gene3D" id="3.40.50.1820">
    <property type="entry name" value="alpha/beta hydrolase"/>
    <property type="match status" value="1"/>
</dbReference>
<dbReference type="InterPro" id="IPR023213">
    <property type="entry name" value="CAT-like_dom_sf"/>
</dbReference>
<sequence>MTIHDRSTIAAPIAEAGFNDGHAWPLSPQQSRIWLLSQAGHEAVYGRQSIGFRFAPVGVDFAHAEIEILMRRHPLLNRRFEVRAGGIVYQLLGQKPLPVVECDLARDEDLETALKQASAAYSARVLDLEKDAAGQLTLFTAGGQAVGVLLSLHPLIGDRAALDRLAVDFLDGLERQADLAGEDTGLVEASHWLARGLTQGAATPQTSDADVDFWFQRLATQETVAILPTQASAAGLTSNGQQAWREKLVEVSCSASTSVEDVTHDSLAALAIVLRRYSGCGNQRIGLVTRQADCPVATRTEDLLFVTSEIDGRLALSAVRERLAEGVATALSHRLSFESLTNALARRDDGFEAASLVATVLDVRPALQLEAQVLAGELATVLVEPPARRDAGLVVTVSGLGTEALAIRLGYDPQSHSDAMIDRFARDLRLAFEALRRQPEQLVSAIVFMPVEELDQLSAPYPDQPEADDGTPIHQVISAQAQRRPEAFAVAQGDTSITHGALEAAANRLAHRLVAMGIGPEDRVAVALNKSIDAIIAILAVLKAGGAFTPVEPDHPETRNRHILSAPGLALVISRSRYITDLPRDIGTPILNLDKLDLSSESTEPPVIAIAPAQLAYVIYTSGSTGIPKGVAVEHGPLAHHCKATLRIYEMDENSCEYPVLPFTSDGGHERWMVPLMAGGGVVLTADKLATPEDAFALMRRHGVNNASLPTSYVRGLAEYAAEKGGIPQLRLYSFGGEALSQAVFDLLTDNLKAQMLINGYGPTETIMTPMVWKIPAGTRFEGTVAPIGRGVGDRRIYVLDSDLVPVPVGVIGEIHIGGSGIARGYLGQPELTAERFIDDPFSTNGGRMYKSGDLGRWREDGTVEFAGRVDHQIKLRGYRIEPGEIEAVLRADPNVSEAVVLLHQDSGRSALIAYVVAREDEDVNVNDLRRAAVTALPDYMVPQHIMVLDALPMGPNSKLDRSALPLPKLQRDIVPPADDKEAAILEVWKQILDITELSVTENFFDVGGQSLAAVRIVSRLKMQHPKWPLTIADMFNYPTVRDLALAMDENRQEDKVGAIYLRRDGDRPVLYCFPGLLVSTREYMRLVDYLGPNQPATGFVCYSLTETPALSTRVEDITARYAEAVRSQAKGRPCAFLGWSWGGLLAYEAAQQLGNDVDLRMIGMVDVCDMGDEFAIGVWPYFEPGVRERTHDAVQRWLKVAPMREAWLTLMAAMDAEVYEQFLHHIVKHNVPLPVDGPDIGSEEHIFWVLLDNAMIFRNYQLKTSEFRIHAFSAEDSVTRGLSVIDWRRYSPNATACELVTGTNHLSIIGKSRFHQRFAQRLDLAIQGKS</sequence>
<evidence type="ECO:0000256" key="3">
    <source>
        <dbReference type="ARBA" id="ARBA00022723"/>
    </source>
</evidence>
<dbReference type="PANTHER" id="PTHR45527:SF1">
    <property type="entry name" value="FATTY ACID SYNTHASE"/>
    <property type="match status" value="1"/>
</dbReference>
<dbReference type="FunFam" id="2.30.38.10:FF:000001">
    <property type="entry name" value="Non-ribosomal peptide synthetase PvdI"/>
    <property type="match status" value="1"/>
</dbReference>
<dbReference type="EMBL" id="WPHU01000001">
    <property type="protein sequence ID" value="MVA55132.1"/>
    <property type="molecule type" value="Genomic_DNA"/>
</dbReference>
<dbReference type="PROSITE" id="PS00455">
    <property type="entry name" value="AMP_BINDING"/>
    <property type="match status" value="1"/>
</dbReference>
<dbReference type="GO" id="GO:0031177">
    <property type="term" value="F:phosphopantetheine binding"/>
    <property type="evidence" value="ECO:0007669"/>
    <property type="project" value="TreeGrafter"/>
</dbReference>
<keyword evidence="3" id="KW-0479">Metal-binding</keyword>
<dbReference type="FunFam" id="3.40.50.980:FF:000001">
    <property type="entry name" value="Non-ribosomal peptide synthetase"/>
    <property type="match status" value="1"/>
</dbReference>
<dbReference type="RefSeq" id="WP_156590125.1">
    <property type="nucleotide sequence ID" value="NZ_WPHU01000001.1"/>
</dbReference>
<evidence type="ECO:0000256" key="1">
    <source>
        <dbReference type="ARBA" id="ARBA00022450"/>
    </source>
</evidence>
<accession>A0A7K1RBS2</accession>
<dbReference type="Gene3D" id="1.10.1200.10">
    <property type="entry name" value="ACP-like"/>
    <property type="match status" value="1"/>
</dbReference>
<dbReference type="PROSITE" id="PS50075">
    <property type="entry name" value="CARRIER"/>
    <property type="match status" value="1"/>
</dbReference>
<dbReference type="InterPro" id="IPR020845">
    <property type="entry name" value="AMP-binding_CS"/>
</dbReference>
<dbReference type="InterPro" id="IPR042099">
    <property type="entry name" value="ANL_N_sf"/>
</dbReference>
<dbReference type="InterPro" id="IPR036736">
    <property type="entry name" value="ACP-like_sf"/>
</dbReference>
<dbReference type="Gene3D" id="3.30.559.10">
    <property type="entry name" value="Chloramphenicol acetyltransferase-like domain"/>
    <property type="match status" value="1"/>
</dbReference>
<feature type="domain" description="Carrier" evidence="4">
    <location>
        <begin position="976"/>
        <end position="1052"/>
    </location>
</feature>
<dbReference type="SUPFAM" id="SSF47336">
    <property type="entry name" value="ACP-like"/>
    <property type="match status" value="1"/>
</dbReference>
<gene>
    <name evidence="5" type="ORF">GOZ88_03280</name>
</gene>
<dbReference type="SUPFAM" id="SSF53474">
    <property type="entry name" value="alpha/beta-Hydrolases"/>
    <property type="match status" value="1"/>
</dbReference>
<dbReference type="Pfam" id="PF00501">
    <property type="entry name" value="AMP-binding"/>
    <property type="match status" value="1"/>
</dbReference>
<dbReference type="FunFam" id="3.30.300.30:FF:000010">
    <property type="entry name" value="Enterobactin synthetase component F"/>
    <property type="match status" value="1"/>
</dbReference>
<dbReference type="Pfam" id="PF00668">
    <property type="entry name" value="Condensation"/>
    <property type="match status" value="1"/>
</dbReference>
<organism evidence="5 6">
    <name type="scientific">Agrobacterium vitis</name>
    <name type="common">Rhizobium vitis</name>
    <dbReference type="NCBI Taxonomy" id="373"/>
    <lineage>
        <taxon>Bacteria</taxon>
        <taxon>Pseudomonadati</taxon>
        <taxon>Pseudomonadota</taxon>
        <taxon>Alphaproteobacteria</taxon>
        <taxon>Hyphomicrobiales</taxon>
        <taxon>Rhizobiaceae</taxon>
        <taxon>Rhizobium/Agrobacterium group</taxon>
        <taxon>Agrobacterium</taxon>
    </lineage>
</organism>
<dbReference type="Gene3D" id="3.40.50.12780">
    <property type="entry name" value="N-terminal domain of ligase-like"/>
    <property type="match status" value="1"/>
</dbReference>
<dbReference type="InterPro" id="IPR000873">
    <property type="entry name" value="AMP-dep_synth/lig_dom"/>
</dbReference>
<name>A0A7K1RBS2_AGRVI</name>
<dbReference type="Pfam" id="PF00550">
    <property type="entry name" value="PP-binding"/>
    <property type="match status" value="1"/>
</dbReference>